<accession>A0A075HE00</accession>
<dbReference type="InterPro" id="IPR029039">
    <property type="entry name" value="Flavoprotein-like_sf"/>
</dbReference>
<comment type="similarity">
    <text evidence="4">Belongs to the SsuE family. Isf subfamily.</text>
</comment>
<dbReference type="AlphaFoldDB" id="A0A075HE00"/>
<dbReference type="Gene3D" id="3.40.50.360">
    <property type="match status" value="1"/>
</dbReference>
<evidence type="ECO:0000256" key="1">
    <source>
        <dbReference type="ARBA" id="ARBA00022630"/>
    </source>
</evidence>
<evidence type="ECO:0000256" key="3">
    <source>
        <dbReference type="ARBA" id="ARBA00023002"/>
    </source>
</evidence>
<reference evidence="6" key="1">
    <citation type="journal article" date="2014" name="Genome Biol. Evol.">
        <title>Pangenome evidence for extensive interdomain horizontal transfer affecting lineage core and shell genes in uncultured planktonic thaumarchaeota and euryarchaeota.</title>
        <authorList>
            <person name="Deschamps P."/>
            <person name="Zivanovic Y."/>
            <person name="Moreira D."/>
            <person name="Rodriguez-Valera F."/>
            <person name="Lopez-Garcia P."/>
        </authorList>
    </citation>
    <scope>NUCLEOTIDE SEQUENCE</scope>
</reference>
<dbReference type="PANTHER" id="PTHR43408:SF2">
    <property type="entry name" value="FMN REDUCTASE (NADPH)"/>
    <property type="match status" value="1"/>
</dbReference>
<dbReference type="EMBL" id="KF900938">
    <property type="protein sequence ID" value="AIF12133.1"/>
    <property type="molecule type" value="Genomic_DNA"/>
</dbReference>
<evidence type="ECO:0000256" key="2">
    <source>
        <dbReference type="ARBA" id="ARBA00022643"/>
    </source>
</evidence>
<dbReference type="EC" id="1.5.1.38" evidence="6"/>
<dbReference type="InterPro" id="IPR005025">
    <property type="entry name" value="FMN_Rdtase-like_dom"/>
</dbReference>
<dbReference type="PANTHER" id="PTHR43408">
    <property type="entry name" value="FMN REDUCTASE (NADPH)"/>
    <property type="match status" value="1"/>
</dbReference>
<dbReference type="Pfam" id="PF03358">
    <property type="entry name" value="FMN_red"/>
    <property type="match status" value="1"/>
</dbReference>
<dbReference type="InterPro" id="IPR051814">
    <property type="entry name" value="NAD(P)H-dep_FMN_reductase"/>
</dbReference>
<gene>
    <name evidence="6" type="primary">ssuE</name>
</gene>
<feature type="domain" description="NADPH-dependent FMN reductase-like" evidence="5">
    <location>
        <begin position="5"/>
        <end position="144"/>
    </location>
</feature>
<dbReference type="GO" id="GO:0052873">
    <property type="term" value="F:FMN reductase (NADPH) activity"/>
    <property type="evidence" value="ECO:0007669"/>
    <property type="project" value="UniProtKB-EC"/>
</dbReference>
<protein>
    <submittedName>
        <fullName evidence="6">NADPH-dependent FMN reductase (SsuE)</fullName>
        <ecNumber evidence="6">1.5.1.38</ecNumber>
    </submittedName>
</protein>
<keyword evidence="3 6" id="KW-0560">Oxidoreductase</keyword>
<evidence type="ECO:0000256" key="4">
    <source>
        <dbReference type="ARBA" id="ARBA00038292"/>
    </source>
</evidence>
<dbReference type="SUPFAM" id="SSF52218">
    <property type="entry name" value="Flavoproteins"/>
    <property type="match status" value="1"/>
</dbReference>
<evidence type="ECO:0000259" key="5">
    <source>
        <dbReference type="Pfam" id="PF03358"/>
    </source>
</evidence>
<keyword evidence="2" id="KW-0288">FMN</keyword>
<proteinExistence type="inferred from homology"/>
<sequence length="180" mass="20115">MSCDMKIIVISGSPRKNGKTPVLMKYVFEYVKQSNPDAKFINLSEGGIDYYTGDGNISDTTRQAAKDITEADVWLIGTPIYNSFFSSALKNLFEYIDYKKTGGKIAGLVILASGNIGFTNVQTLLTQLMSYFNVITNPKPAFVTADTIQNDEIVNEDVKTRLKEIVNQTLHLHKKFSNNR</sequence>
<name>A0A075HE00_9ARCH</name>
<keyword evidence="1" id="KW-0285">Flavoprotein</keyword>
<organism evidence="6">
    <name type="scientific">uncultured marine thaumarchaeote KM3_54_G03</name>
    <dbReference type="NCBI Taxonomy" id="1456192"/>
    <lineage>
        <taxon>Archaea</taxon>
        <taxon>Nitrososphaerota</taxon>
        <taxon>environmental samples</taxon>
    </lineage>
</organism>
<evidence type="ECO:0000313" key="6">
    <source>
        <dbReference type="EMBL" id="AIF12133.1"/>
    </source>
</evidence>